<evidence type="ECO:0000313" key="1">
    <source>
        <dbReference type="EMBL" id="NDW41713.1"/>
    </source>
</evidence>
<dbReference type="AlphaFoldDB" id="A0A506K9W5"/>
<proteinExistence type="predicted"/>
<gene>
    <name evidence="1" type="ORF">G3N53_11600</name>
    <name evidence="2" type="ORF">J6E47_02990</name>
</gene>
<sequence>MKLGVICEGPTDFHVLKHTIQAYFNPIQIRDIQPPLDAQQTNIAIDAWGGWEKVSEYLKSEDFLILLENMDYVVIQIDTDVCEHRNFNVSPISLANTDHNLFYELIKQKLLEWIDSAGVPLNKKKAKRFIHYQKLKKRKISTEYIHKIIFAISVHSLECWLLAYHDTRPRSCKITGCENALSRYFKTVRKTINKNAKDYIQHSLDFKDARNHPRICAKSESFKIFVDQLAAISA</sequence>
<organism evidence="1 3">
    <name type="scientific">Acinetobacter baumannii</name>
    <dbReference type="NCBI Taxonomy" id="470"/>
    <lineage>
        <taxon>Bacteria</taxon>
        <taxon>Pseudomonadati</taxon>
        <taxon>Pseudomonadota</taxon>
        <taxon>Gammaproteobacteria</taxon>
        <taxon>Moraxellales</taxon>
        <taxon>Moraxellaceae</taxon>
        <taxon>Acinetobacter</taxon>
        <taxon>Acinetobacter calcoaceticus/baumannii complex</taxon>
    </lineage>
</organism>
<name>A0A506K9W5_ACIBA</name>
<evidence type="ECO:0000313" key="2">
    <source>
        <dbReference type="EMBL" id="QTK44063.1"/>
    </source>
</evidence>
<dbReference type="Proteomes" id="UP000664966">
    <property type="component" value="Chromosome"/>
</dbReference>
<dbReference type="EMBL" id="CP072270">
    <property type="protein sequence ID" value="QTK44063.1"/>
    <property type="molecule type" value="Genomic_DNA"/>
</dbReference>
<dbReference type="Proteomes" id="UP000470018">
    <property type="component" value="Unassembled WGS sequence"/>
</dbReference>
<evidence type="ECO:0000313" key="3">
    <source>
        <dbReference type="Proteomes" id="UP000470018"/>
    </source>
</evidence>
<dbReference type="GO" id="GO:0016740">
    <property type="term" value="F:transferase activity"/>
    <property type="evidence" value="ECO:0007669"/>
    <property type="project" value="UniProtKB-KW"/>
</dbReference>
<reference evidence="2" key="2">
    <citation type="submission" date="2021-03" db="EMBL/GenBank/DDBJ databases">
        <title>Complete genome sequencing of Acinetobacter baumannii.</title>
        <authorList>
            <person name="Yadav B."/>
            <person name="Makwana N."/>
            <person name="Kharat A.S."/>
            <person name="Veeraraghavan B."/>
            <person name="Vijayakumar S."/>
            <person name="Priya M."/>
        </authorList>
    </citation>
    <scope>NUCLEOTIDE SEQUENCE</scope>
    <source>
        <strain evidence="2">KSK6</strain>
    </source>
</reference>
<protein>
    <submittedName>
        <fullName evidence="1">Glycosyltransferase family 4 protein</fullName>
    </submittedName>
</protein>
<reference evidence="1 3" key="1">
    <citation type="submission" date="2020-02" db="EMBL/GenBank/DDBJ databases">
        <title>Whole genome shot-gun sequencing of clinical Carbapenem resistant A. baumannii.</title>
        <authorList>
            <person name="Veeraraghavan B."/>
            <person name="Mathur P."/>
            <person name="Vijayakumar S."/>
            <person name="Vasudevan K."/>
            <person name="Lincy M."/>
            <person name="Kirubananthan A."/>
        </authorList>
    </citation>
    <scope>NUCLEOTIDE SEQUENCE [LARGE SCALE GENOMIC DNA]</scope>
    <source>
        <strain evidence="1 3">SP816</strain>
    </source>
</reference>
<keyword evidence="1" id="KW-0808">Transferase</keyword>
<dbReference type="RefSeq" id="WP_049580781.1">
    <property type="nucleotide sequence ID" value="NZ_AP031585.1"/>
</dbReference>
<accession>A0A506K9W5</accession>
<dbReference type="EMBL" id="JAAGTY010000011">
    <property type="protein sequence ID" value="NDW41713.1"/>
    <property type="molecule type" value="Genomic_DNA"/>
</dbReference>